<keyword evidence="8" id="KW-0238">DNA-binding</keyword>
<feature type="domain" description="Major facilitator superfamily (MFS) profile" evidence="14">
    <location>
        <begin position="35"/>
        <end position="486"/>
    </location>
</feature>
<feature type="transmembrane region" description="Helical" evidence="13">
    <location>
        <begin position="109"/>
        <end position="127"/>
    </location>
</feature>
<dbReference type="InterPro" id="IPR020846">
    <property type="entry name" value="MFS_dom"/>
</dbReference>
<dbReference type="GO" id="GO:0043565">
    <property type="term" value="F:sequence-specific DNA binding"/>
    <property type="evidence" value="ECO:0007669"/>
    <property type="project" value="TreeGrafter"/>
</dbReference>
<feature type="region of interest" description="Disordered" evidence="12">
    <location>
        <begin position="587"/>
        <end position="606"/>
    </location>
</feature>
<comment type="caution">
    <text evidence="15">The sequence shown here is derived from an EMBL/GenBank/DDBJ whole genome shotgun (WGS) entry which is preliminary data.</text>
</comment>
<evidence type="ECO:0000256" key="3">
    <source>
        <dbReference type="ARBA" id="ARBA00022692"/>
    </source>
</evidence>
<evidence type="ECO:0000256" key="4">
    <source>
        <dbReference type="ARBA" id="ARBA00022723"/>
    </source>
</evidence>
<dbReference type="SMART" id="SM00906">
    <property type="entry name" value="Fungal_trans"/>
    <property type="match status" value="1"/>
</dbReference>
<dbReference type="Gene3D" id="1.20.1250.20">
    <property type="entry name" value="MFS general substrate transporter like domains"/>
    <property type="match status" value="1"/>
</dbReference>
<evidence type="ECO:0000313" key="16">
    <source>
        <dbReference type="Proteomes" id="UP001203852"/>
    </source>
</evidence>
<evidence type="ECO:0000256" key="12">
    <source>
        <dbReference type="SAM" id="MobiDB-lite"/>
    </source>
</evidence>
<feature type="transmembrane region" description="Helical" evidence="13">
    <location>
        <begin position="431"/>
        <end position="455"/>
    </location>
</feature>
<evidence type="ECO:0000313" key="15">
    <source>
        <dbReference type="EMBL" id="KAI1616153.1"/>
    </source>
</evidence>
<gene>
    <name evidence="15" type="ORF">EDD36DRAFT_492688</name>
</gene>
<keyword evidence="5" id="KW-0862">Zinc</keyword>
<name>A0AAN6E1M1_9EURO</name>
<evidence type="ECO:0000256" key="6">
    <source>
        <dbReference type="ARBA" id="ARBA00022989"/>
    </source>
</evidence>
<dbReference type="GO" id="GO:0000981">
    <property type="term" value="F:DNA-binding transcription factor activity, RNA polymerase II-specific"/>
    <property type="evidence" value="ECO:0007669"/>
    <property type="project" value="TreeGrafter"/>
</dbReference>
<protein>
    <recommendedName>
        <fullName evidence="14">Major facilitator superfamily (MFS) profile domain-containing protein</fullName>
    </recommendedName>
</protein>
<organism evidence="15 16">
    <name type="scientific">Exophiala viscosa</name>
    <dbReference type="NCBI Taxonomy" id="2486360"/>
    <lineage>
        <taxon>Eukaryota</taxon>
        <taxon>Fungi</taxon>
        <taxon>Dikarya</taxon>
        <taxon>Ascomycota</taxon>
        <taxon>Pezizomycotina</taxon>
        <taxon>Eurotiomycetes</taxon>
        <taxon>Chaetothyriomycetidae</taxon>
        <taxon>Chaetothyriales</taxon>
        <taxon>Herpotrichiellaceae</taxon>
        <taxon>Exophiala</taxon>
    </lineage>
</organism>
<feature type="transmembrane region" description="Helical" evidence="13">
    <location>
        <begin position="297"/>
        <end position="319"/>
    </location>
</feature>
<keyword evidence="9 13" id="KW-0472">Membrane</keyword>
<dbReference type="InterPro" id="IPR036259">
    <property type="entry name" value="MFS_trans_sf"/>
</dbReference>
<accession>A0AAN6E1M1</accession>
<reference evidence="15" key="1">
    <citation type="journal article" date="2022" name="bioRxiv">
        <title>Deciphering the potential niche of two novel black yeast fungi from a biological soil crust based on their genomes, phenotypes, and melanin regulation.</title>
        <authorList>
            <consortium name="DOE Joint Genome Institute"/>
            <person name="Carr E.C."/>
            <person name="Barton Q."/>
            <person name="Grambo S."/>
            <person name="Sullivan M."/>
            <person name="Renfro C.M."/>
            <person name="Kuo A."/>
            <person name="Pangilinan J."/>
            <person name="Lipzen A."/>
            <person name="Keymanesh K."/>
            <person name="Savage E."/>
            <person name="Barry K."/>
            <person name="Grigoriev I.V."/>
            <person name="Riekhof W.R."/>
            <person name="Harris S.S."/>
        </authorList>
    </citation>
    <scope>NUCLEOTIDE SEQUENCE</scope>
    <source>
        <strain evidence="15">JF 03-4F</strain>
    </source>
</reference>
<feature type="transmembrane region" description="Helical" evidence="13">
    <location>
        <begin position="396"/>
        <end position="419"/>
    </location>
</feature>
<dbReference type="PANTHER" id="PTHR47782:SF12">
    <property type="entry name" value="ZN(II)2CYS6 TRANSCRIPTION FACTOR (EUROFUNG)"/>
    <property type="match status" value="1"/>
</dbReference>
<dbReference type="GO" id="GO:0005634">
    <property type="term" value="C:nucleus"/>
    <property type="evidence" value="ECO:0007669"/>
    <property type="project" value="UniProtKB-SubCell"/>
</dbReference>
<dbReference type="PROSITE" id="PS00216">
    <property type="entry name" value="SUGAR_TRANSPORT_1"/>
    <property type="match status" value="1"/>
</dbReference>
<feature type="transmembrane region" description="Helical" evidence="13">
    <location>
        <begin position="165"/>
        <end position="187"/>
    </location>
</feature>
<feature type="transmembrane region" description="Helical" evidence="13">
    <location>
        <begin position="133"/>
        <end position="153"/>
    </location>
</feature>
<feature type="transmembrane region" description="Helical" evidence="13">
    <location>
        <begin position="361"/>
        <end position="381"/>
    </location>
</feature>
<keyword evidence="6 13" id="KW-1133">Transmembrane helix</keyword>
<dbReference type="EMBL" id="MU404351">
    <property type="protein sequence ID" value="KAI1616153.1"/>
    <property type="molecule type" value="Genomic_DNA"/>
</dbReference>
<evidence type="ECO:0000256" key="1">
    <source>
        <dbReference type="ARBA" id="ARBA00004123"/>
    </source>
</evidence>
<keyword evidence="10" id="KW-0804">Transcription</keyword>
<dbReference type="GO" id="GO:0022857">
    <property type="term" value="F:transmembrane transporter activity"/>
    <property type="evidence" value="ECO:0007669"/>
    <property type="project" value="InterPro"/>
</dbReference>
<evidence type="ECO:0000259" key="14">
    <source>
        <dbReference type="PROSITE" id="PS50850"/>
    </source>
</evidence>
<feature type="transmembrane region" description="Helical" evidence="13">
    <location>
        <begin position="199"/>
        <end position="218"/>
    </location>
</feature>
<dbReference type="CDD" id="cd12148">
    <property type="entry name" value="fungal_TF_MHR"/>
    <property type="match status" value="1"/>
</dbReference>
<feature type="transmembrane region" description="Helical" evidence="13">
    <location>
        <begin position="331"/>
        <end position="354"/>
    </location>
</feature>
<evidence type="ECO:0000256" key="5">
    <source>
        <dbReference type="ARBA" id="ARBA00022833"/>
    </source>
</evidence>
<evidence type="ECO:0000256" key="13">
    <source>
        <dbReference type="SAM" id="Phobius"/>
    </source>
</evidence>
<dbReference type="GO" id="GO:0008270">
    <property type="term" value="F:zinc ion binding"/>
    <property type="evidence" value="ECO:0007669"/>
    <property type="project" value="InterPro"/>
</dbReference>
<dbReference type="Pfam" id="PF00083">
    <property type="entry name" value="Sugar_tr"/>
    <property type="match status" value="1"/>
</dbReference>
<dbReference type="PANTHER" id="PTHR47782">
    <property type="entry name" value="ZN(II)2CYS6 TRANSCRIPTION FACTOR (EUROFUNG)-RELATED"/>
    <property type="match status" value="1"/>
</dbReference>
<evidence type="ECO:0000256" key="7">
    <source>
        <dbReference type="ARBA" id="ARBA00023015"/>
    </source>
</evidence>
<evidence type="ECO:0000256" key="10">
    <source>
        <dbReference type="ARBA" id="ARBA00023163"/>
    </source>
</evidence>
<evidence type="ECO:0000256" key="11">
    <source>
        <dbReference type="ARBA" id="ARBA00023242"/>
    </source>
</evidence>
<dbReference type="InterPro" id="IPR005828">
    <property type="entry name" value="MFS_sugar_transport-like"/>
</dbReference>
<dbReference type="Proteomes" id="UP001203852">
    <property type="component" value="Unassembled WGS sequence"/>
</dbReference>
<dbReference type="Pfam" id="PF04082">
    <property type="entry name" value="Fungal_trans"/>
    <property type="match status" value="1"/>
</dbReference>
<evidence type="ECO:0000256" key="2">
    <source>
        <dbReference type="ARBA" id="ARBA00004141"/>
    </source>
</evidence>
<keyword evidence="7" id="KW-0805">Transcription regulation</keyword>
<comment type="subcellular location">
    <subcellularLocation>
        <location evidence="2">Membrane</location>
        <topology evidence="2">Multi-pass membrane protein</topology>
    </subcellularLocation>
    <subcellularLocation>
        <location evidence="1">Nucleus</location>
    </subcellularLocation>
</comment>
<dbReference type="AlphaFoldDB" id="A0AAN6E1M1"/>
<keyword evidence="16" id="KW-1185">Reference proteome</keyword>
<keyword evidence="11" id="KW-0539">Nucleus</keyword>
<keyword evidence="4" id="KW-0479">Metal-binding</keyword>
<dbReference type="InterPro" id="IPR007219">
    <property type="entry name" value="XnlR_reg_dom"/>
</dbReference>
<dbReference type="GO" id="GO:0006351">
    <property type="term" value="P:DNA-templated transcription"/>
    <property type="evidence" value="ECO:0007669"/>
    <property type="project" value="InterPro"/>
</dbReference>
<feature type="transmembrane region" description="Helical" evidence="13">
    <location>
        <begin position="461"/>
        <end position="480"/>
    </location>
</feature>
<evidence type="ECO:0000256" key="9">
    <source>
        <dbReference type="ARBA" id="ARBA00023136"/>
    </source>
</evidence>
<feature type="transmembrane region" description="Helical" evidence="13">
    <location>
        <begin position="726"/>
        <end position="747"/>
    </location>
</feature>
<dbReference type="SUPFAM" id="SSF103473">
    <property type="entry name" value="MFS general substrate transporter"/>
    <property type="match status" value="1"/>
</dbReference>
<sequence length="1148" mass="127766">MAIKNIFANSTLAKYATVIRATPREVIFNKQLLLSTLLYATASMPLTWDQGSSSVVPELPGFQNQFGFSNSDADQLRYFVSIVYLGAGAGALLSFFINDRIGRLWSWRLYITIWIIGQLVATSAPGLTGLYAARIVSGLGIGSLTVTGTMSIVEIAPAEIRGLLAVWFSVAMCLSSVCAVFTVYGVYIHVSTSRLQYQIVWFSPCIFFFLLIIASFFLSESPRWLWLVGRHDDAISTLVKIRGLPVDHPRVRSELNDIQEAIRKESEAFGGSRSQILGVLRETFTVPGNLRRVQQTLISYALAQLSGANSITSYFVPILKLLGSAGGNTHSLFLAGMYSMSKFFFTLIASFFFVDALGRRGSLFVGAGLQMISDIYIGVYLKYKQAGTASDASSQAALALIFFHALGYAVGLFVLPYVFGGELWPNRIRSFGGALSQCFHWLFFFAMNFAVPSLLSSTNNWGAFLFFAGWCFLAICYVFFMVPETSGLSVEEIDDLFRGSWFNAYKVTRRTEATTLEAEDLEHVAYVCLVEDPTTKRHQPRNYLEILEERVAYLEGVLAQENQAGAIPGSLHQVGLQYAESQTTTPSATLSFTQEHLSPSRWGTADEGRDEVGNLAAKVGMLSLAAGAEPHYLGASSTFAFSRVINSALLQAVPRRAPDTHNGHHDTRPLPAPCLLPDYESCVKLSDAYFREIHSQYPFLHEPTFRLWEAKLMPSEMTDMSQFEPAALFFLYMVYAIGALLLPRVGYDPKQLYASAQLFVDEVLKLENLEVIQAYLCYAVYSLRSPAGTSVWRLSGLALRQCIEFGYHRHVNVMGMASTSTPLRTELRKRAFWCAWTVDTMAATILGRPLALQYQMVDCEYPMDIDDMYISDYGILGTVRSPHEPPTSMTKALHAFRVRCLLGRIHASLYSDIHQSNPSQPAYQARVDELRKELEDWRASIPPRVPHQGEMLSMFSYDEWFDFSYSDTILHFYRGQLTDLKGTSSDKTFLECMQAAENICHGYRRQLLGKSTTYTWGALHTVFMAGLTYLHCLWSSAAVRGRVRQDVVSSTCTDCTIVLVLIAQWNDAAAPYRDIFEALATRTMTMLVDKGAETPTALDFAPQADSLDSENFSQWISDITEGGMADGLGDLLNGLVGEMPAMDQDTLP</sequence>
<feature type="transmembrane region" description="Helical" evidence="13">
    <location>
        <begin position="78"/>
        <end position="97"/>
    </location>
</feature>
<evidence type="ECO:0000256" key="8">
    <source>
        <dbReference type="ARBA" id="ARBA00023125"/>
    </source>
</evidence>
<dbReference type="CDD" id="cd14653">
    <property type="entry name" value="ZIP_Gal4p-like"/>
    <property type="match status" value="1"/>
</dbReference>
<dbReference type="GO" id="GO:0045944">
    <property type="term" value="P:positive regulation of transcription by RNA polymerase II"/>
    <property type="evidence" value="ECO:0007669"/>
    <property type="project" value="TreeGrafter"/>
</dbReference>
<dbReference type="InterPro" id="IPR005829">
    <property type="entry name" value="Sugar_transporter_CS"/>
</dbReference>
<feature type="compositionally biased region" description="Polar residues" evidence="12">
    <location>
        <begin position="587"/>
        <end position="597"/>
    </location>
</feature>
<proteinExistence type="predicted"/>
<dbReference type="PROSITE" id="PS50850">
    <property type="entry name" value="MFS"/>
    <property type="match status" value="1"/>
</dbReference>
<keyword evidence="3 13" id="KW-0812">Transmembrane</keyword>
<dbReference type="GO" id="GO:0016020">
    <property type="term" value="C:membrane"/>
    <property type="evidence" value="ECO:0007669"/>
    <property type="project" value="UniProtKB-SubCell"/>
</dbReference>
<dbReference type="InterPro" id="IPR052202">
    <property type="entry name" value="Yeast_MetPath_Reg"/>
</dbReference>